<protein>
    <submittedName>
        <fullName evidence="6">Similar to glucose inhibited division protein B</fullName>
    </submittedName>
</protein>
<dbReference type="SUPFAM" id="SSF53335">
    <property type="entry name" value="S-adenosyl-L-methionine-dependent methyltransferases"/>
    <property type="match status" value="1"/>
</dbReference>
<dbReference type="RefSeq" id="XP_005535830.1">
    <property type="nucleotide sequence ID" value="XM_005535773.1"/>
</dbReference>
<dbReference type="FunFam" id="3.40.50.150:FF:000041">
    <property type="entry name" value="Ribosomal RNA small subunit methyltransferase G"/>
    <property type="match status" value="1"/>
</dbReference>
<dbReference type="AlphaFoldDB" id="M1V768"/>
<keyword evidence="5" id="KW-0949">S-adenosyl-L-methionine</keyword>
<dbReference type="PANTHER" id="PTHR31760">
    <property type="entry name" value="S-ADENOSYL-L-METHIONINE-DEPENDENT METHYLTRANSFERASES SUPERFAMILY PROTEIN"/>
    <property type="match status" value="1"/>
</dbReference>
<keyword evidence="1" id="KW-0963">Cytoplasm</keyword>
<dbReference type="HAMAP" id="MF_00074">
    <property type="entry name" value="16SrRNA_methyltr_G"/>
    <property type="match status" value="1"/>
</dbReference>
<dbReference type="STRING" id="280699.M1V768"/>
<organism evidence="6 7">
    <name type="scientific">Cyanidioschyzon merolae (strain NIES-3377 / 10D)</name>
    <name type="common">Unicellular red alga</name>
    <dbReference type="NCBI Taxonomy" id="280699"/>
    <lineage>
        <taxon>Eukaryota</taxon>
        <taxon>Rhodophyta</taxon>
        <taxon>Bangiophyceae</taxon>
        <taxon>Cyanidiales</taxon>
        <taxon>Cyanidiaceae</taxon>
        <taxon>Cyanidioschyzon</taxon>
    </lineage>
</organism>
<keyword evidence="2" id="KW-0698">rRNA processing</keyword>
<evidence type="ECO:0000256" key="5">
    <source>
        <dbReference type="ARBA" id="ARBA00022691"/>
    </source>
</evidence>
<dbReference type="eggNOG" id="ENOG502QR3G">
    <property type="taxonomic scope" value="Eukaryota"/>
</dbReference>
<name>M1V768_CYAM1</name>
<dbReference type="PANTHER" id="PTHR31760:SF0">
    <property type="entry name" value="S-ADENOSYL-L-METHIONINE-DEPENDENT METHYLTRANSFERASES SUPERFAMILY PROTEIN"/>
    <property type="match status" value="1"/>
</dbReference>
<dbReference type="GO" id="GO:0070043">
    <property type="term" value="F:rRNA (guanine-N7-)-methyltransferase activity"/>
    <property type="evidence" value="ECO:0007669"/>
    <property type="project" value="TreeGrafter"/>
</dbReference>
<evidence type="ECO:0000256" key="4">
    <source>
        <dbReference type="ARBA" id="ARBA00022679"/>
    </source>
</evidence>
<reference evidence="6 7" key="1">
    <citation type="journal article" date="2004" name="Nature">
        <title>Genome sequence of the ultrasmall unicellular red alga Cyanidioschyzon merolae 10D.</title>
        <authorList>
            <person name="Matsuzaki M."/>
            <person name="Misumi O."/>
            <person name="Shin-i T."/>
            <person name="Maruyama S."/>
            <person name="Takahara M."/>
            <person name="Miyagishima S."/>
            <person name="Mori T."/>
            <person name="Nishida K."/>
            <person name="Yagisawa F."/>
            <person name="Nishida K."/>
            <person name="Yoshida Y."/>
            <person name="Nishimura Y."/>
            <person name="Nakao S."/>
            <person name="Kobayashi T."/>
            <person name="Momoyama Y."/>
            <person name="Higashiyama T."/>
            <person name="Minoda A."/>
            <person name="Sano M."/>
            <person name="Nomoto H."/>
            <person name="Oishi K."/>
            <person name="Hayashi H."/>
            <person name="Ohta F."/>
            <person name="Nishizaka S."/>
            <person name="Haga S."/>
            <person name="Miura S."/>
            <person name="Morishita T."/>
            <person name="Kabeya Y."/>
            <person name="Terasawa K."/>
            <person name="Suzuki Y."/>
            <person name="Ishii Y."/>
            <person name="Asakawa S."/>
            <person name="Takano H."/>
            <person name="Ohta N."/>
            <person name="Kuroiwa H."/>
            <person name="Tanaka K."/>
            <person name="Shimizu N."/>
            <person name="Sugano S."/>
            <person name="Sato N."/>
            <person name="Nozaki H."/>
            <person name="Ogasawara N."/>
            <person name="Kohara Y."/>
            <person name="Kuroiwa T."/>
        </authorList>
    </citation>
    <scope>NUCLEOTIDE SEQUENCE [LARGE SCALE GENOMIC DNA]</scope>
    <source>
        <strain evidence="6 7">10D</strain>
    </source>
</reference>
<sequence length="361" mass="40106">MSRVQGLDRKRLSCARLCFTALLLRNTGVSHGALRVAVQRWSDHCLQRRARGVESFRTRVAWRPSALVNAAPVCRVFSSHGEGCEAGSAPSAQPERDGLLERCQQGRLLSTPQKRRLSQLCDLLLERNRHVNLTAIRTEPEVYEKHFVDSLRFVDIIETLCAGVSGERPRLAAPNHFRLLDLGSGGGFPGLVLGIARPSWEFVLLDATRKKCDWLREAVEALQLSNVSVIWDRAELAAHKPALREAFDCVVARAVARLPALSELALPFVRIGGYFLAAKEYRREASTVGDVHWPELASAMRSIEANGGRYMRTVATDTDGAPTACSTDMDDHRRVIVIVHKQHPTPSMYPRAPGVPERKPL</sequence>
<evidence type="ECO:0000313" key="7">
    <source>
        <dbReference type="Proteomes" id="UP000007014"/>
    </source>
</evidence>
<proteinExistence type="inferred from homology"/>
<dbReference type="Proteomes" id="UP000007014">
    <property type="component" value="Chromosome 7"/>
</dbReference>
<dbReference type="Gene3D" id="3.40.50.150">
    <property type="entry name" value="Vaccinia Virus protein VP39"/>
    <property type="match status" value="1"/>
</dbReference>
<dbReference type="InterPro" id="IPR003682">
    <property type="entry name" value="rRNA_ssu_MeTfrase_G"/>
</dbReference>
<accession>M1V768</accession>
<dbReference type="InterPro" id="IPR029063">
    <property type="entry name" value="SAM-dependent_MTases_sf"/>
</dbReference>
<dbReference type="OrthoDB" id="5669at2759"/>
<dbReference type="HOGENOM" id="CLU_065341_0_0_1"/>
<dbReference type="GO" id="GO:0005829">
    <property type="term" value="C:cytosol"/>
    <property type="evidence" value="ECO:0007669"/>
    <property type="project" value="TreeGrafter"/>
</dbReference>
<evidence type="ECO:0000313" key="6">
    <source>
        <dbReference type="EMBL" id="BAM79544.1"/>
    </source>
</evidence>
<reference evidence="6 7" key="2">
    <citation type="journal article" date="2007" name="BMC Biol.">
        <title>A 100%-complete sequence reveals unusually simple genomic features in the hot-spring red alga Cyanidioschyzon merolae.</title>
        <authorList>
            <person name="Nozaki H."/>
            <person name="Takano H."/>
            <person name="Misumi O."/>
            <person name="Terasawa K."/>
            <person name="Matsuzaki M."/>
            <person name="Maruyama S."/>
            <person name="Nishida K."/>
            <person name="Yagisawa F."/>
            <person name="Yoshida Y."/>
            <person name="Fujiwara T."/>
            <person name="Takio S."/>
            <person name="Tamura K."/>
            <person name="Chung S.J."/>
            <person name="Nakamura S."/>
            <person name="Kuroiwa H."/>
            <person name="Tanaka K."/>
            <person name="Sato N."/>
            <person name="Kuroiwa T."/>
        </authorList>
    </citation>
    <scope>NUCLEOTIDE SEQUENCE [LARGE SCALE GENOMIC DNA]</scope>
    <source>
        <strain evidence="6 7">10D</strain>
    </source>
</reference>
<evidence type="ECO:0000256" key="3">
    <source>
        <dbReference type="ARBA" id="ARBA00022603"/>
    </source>
</evidence>
<gene>
    <name evidence="6" type="ORF">CYME_CMG009C</name>
</gene>
<dbReference type="Gramene" id="CMG009CT">
    <property type="protein sequence ID" value="CMG009CT"/>
    <property type="gene ID" value="CMG009C"/>
</dbReference>
<dbReference type="NCBIfam" id="TIGR00138">
    <property type="entry name" value="rsmG_gidB"/>
    <property type="match status" value="1"/>
</dbReference>
<evidence type="ECO:0000256" key="2">
    <source>
        <dbReference type="ARBA" id="ARBA00022552"/>
    </source>
</evidence>
<dbReference type="OMA" id="PIRTCYN"/>
<evidence type="ECO:0000256" key="1">
    <source>
        <dbReference type="ARBA" id="ARBA00022490"/>
    </source>
</evidence>
<dbReference type="EMBL" id="AP006489">
    <property type="protein sequence ID" value="BAM79544.1"/>
    <property type="molecule type" value="Genomic_DNA"/>
</dbReference>
<dbReference type="GeneID" id="16993331"/>
<dbReference type="Pfam" id="PF02527">
    <property type="entry name" value="GidB"/>
    <property type="match status" value="1"/>
</dbReference>
<keyword evidence="4" id="KW-0808">Transferase</keyword>
<keyword evidence="3" id="KW-0489">Methyltransferase</keyword>
<keyword evidence="7" id="KW-1185">Reference proteome</keyword>
<dbReference type="KEGG" id="cme:CYME_CMG009C"/>